<dbReference type="InterPro" id="IPR011050">
    <property type="entry name" value="Pectin_lyase_fold/virulence"/>
</dbReference>
<sequence>MLSKNINNDNKQKNVASIRQVSSVAELRNTEPNHISEIIFVLGYYENTPFQGGGYFLYDINNTNLDDCGVNIRTRSGNCWRRTDDFSSGLNAQIFGVLDTGEDITEQLNNATEFSLINNIELVLPRGYLRVDGVWKCNGEGFRCRGQGSNNTFVFGTNVSANCPIFVIKNKNWDIESDPALCRLHGLKLSDFCFTGKIEGNKEQSSCRDALSLHGIGFDFELSSLNFYNIGCRAIVAEDLWDGDIHNCKFHECGQCLQWKTDDDYYQALVFKRKYDSCNAVRITNCHFEHLKRGAIYIEDYCYSFFLTNNKFEAVNQDQRYKEEYPIYIGNNHRCFTMSGGFITLTQQNKNMHYIRGGGDIIRIANVSFIAPQNKDGAAVLNLSTGRFKVGAIISSHFDIRGDLQVEPLLIKGDADFRGSTIKCFRPLRNLEKSEKVINNASFIYDIN</sequence>
<organism evidence="1">
    <name type="scientific">Klebsiella sp. 1196</name>
    <dbReference type="NCBI Taxonomy" id="1497822"/>
    <lineage>
        <taxon>Bacteria</taxon>
        <taxon>Pseudomonadati</taxon>
        <taxon>Pseudomonadota</taxon>
        <taxon>Gammaproteobacteria</taxon>
        <taxon>Enterobacterales</taxon>
        <taxon>Enterobacteriaceae</taxon>
        <taxon>Klebsiella/Raoultella group</taxon>
        <taxon>Klebsiella</taxon>
    </lineage>
</organism>
<reference evidence="1" key="1">
    <citation type="submission" date="2014-04" db="EMBL/GenBank/DDBJ databases">
        <authorList>
            <person name="Harrison E."/>
        </authorList>
    </citation>
    <scope>NUCLEOTIDE SEQUENCE</scope>
    <source>
        <strain evidence="1">1196</strain>
    </source>
</reference>
<dbReference type="AlphaFoldDB" id="A0A0P0YRW4"/>
<dbReference type="InterPro" id="IPR012334">
    <property type="entry name" value="Pectin_lyas_fold"/>
</dbReference>
<accession>A0A0P0YRW4</accession>
<dbReference type="SUPFAM" id="SSF51126">
    <property type="entry name" value="Pectin lyase-like"/>
    <property type="match status" value="1"/>
</dbReference>
<protein>
    <submittedName>
        <fullName evidence="1">Uncharacterized protein</fullName>
    </submittedName>
</protein>
<dbReference type="Gene3D" id="2.160.20.10">
    <property type="entry name" value="Single-stranded right-handed beta-helix, Pectin lyase-like"/>
    <property type="match status" value="1"/>
</dbReference>
<reference evidence="1" key="2">
    <citation type="journal article" date="2015" name="Sci. Rep.">
        <title>Genetic analysis of capsular polysaccharide synthesis gene clusters in 79 capsular types of Klebsiella spp.</title>
        <authorList>
            <person name="Pan Y.J."/>
            <person name="Lin T.L."/>
            <person name="Chen C.T."/>
            <person name="Chen Y.Y."/>
            <person name="Hsieh P.F."/>
            <person name="Hsu C.R."/>
            <person name="Wu M.C."/>
            <person name="Wang J.T."/>
        </authorList>
    </citation>
    <scope>NUCLEOTIDE SEQUENCE</scope>
    <source>
        <strain evidence="1">1196</strain>
    </source>
</reference>
<evidence type="ECO:0000313" key="1">
    <source>
        <dbReference type="EMBL" id="BAT23900.1"/>
    </source>
</evidence>
<name>A0A0P0YRW4_9ENTR</name>
<dbReference type="EMBL" id="AB924585">
    <property type="protein sequence ID" value="BAT23900.1"/>
    <property type="molecule type" value="Genomic_DNA"/>
</dbReference>
<proteinExistence type="predicted"/>